<keyword evidence="4 9" id="KW-0547">Nucleotide-binding</keyword>
<feature type="domain" description="Lon N-terminal" evidence="16">
    <location>
        <begin position="26"/>
        <end position="221"/>
    </location>
</feature>
<dbReference type="CDD" id="cd19500">
    <property type="entry name" value="RecA-like_Lon"/>
    <property type="match status" value="1"/>
</dbReference>
<evidence type="ECO:0000259" key="15">
    <source>
        <dbReference type="PROSITE" id="PS51786"/>
    </source>
</evidence>
<dbReference type="InterPro" id="IPR046336">
    <property type="entry name" value="Lon_prtase_N_sf"/>
</dbReference>
<dbReference type="Pfam" id="PF22667">
    <property type="entry name" value="Lon_lid"/>
    <property type="match status" value="1"/>
</dbReference>
<dbReference type="FunFam" id="1.20.5.5270:FF:000002">
    <property type="entry name" value="Lon protease homolog"/>
    <property type="match status" value="1"/>
</dbReference>
<dbReference type="PIRSF" id="PIRSF001174">
    <property type="entry name" value="Lon_proteas"/>
    <property type="match status" value="1"/>
</dbReference>
<dbReference type="SUPFAM" id="SSF52540">
    <property type="entry name" value="P-loop containing nucleoside triphosphate hydrolases"/>
    <property type="match status" value="1"/>
</dbReference>
<dbReference type="GO" id="GO:0005524">
    <property type="term" value="F:ATP binding"/>
    <property type="evidence" value="ECO:0007669"/>
    <property type="project" value="UniProtKB-UniRule"/>
</dbReference>
<organism evidence="17 18">
    <name type="scientific">Desulfofustis glycolicus DSM 9705</name>
    <dbReference type="NCBI Taxonomy" id="1121409"/>
    <lineage>
        <taxon>Bacteria</taxon>
        <taxon>Pseudomonadati</taxon>
        <taxon>Thermodesulfobacteriota</taxon>
        <taxon>Desulfobulbia</taxon>
        <taxon>Desulfobulbales</taxon>
        <taxon>Desulfocapsaceae</taxon>
        <taxon>Desulfofustis</taxon>
    </lineage>
</organism>
<keyword evidence="2 9" id="KW-0963">Cytoplasm</keyword>
<dbReference type="STRING" id="1121409.SAMN02745124_03176"/>
<feature type="active site" evidence="9 11">
    <location>
        <position position="697"/>
    </location>
</feature>
<dbReference type="Gene3D" id="1.10.8.60">
    <property type="match status" value="1"/>
</dbReference>
<evidence type="ECO:0000256" key="3">
    <source>
        <dbReference type="ARBA" id="ARBA00022670"/>
    </source>
</evidence>
<comment type="similarity">
    <text evidence="9 10 13 14">Belongs to the peptidase S16 family.</text>
</comment>
<dbReference type="Gene3D" id="1.20.58.1480">
    <property type="match status" value="1"/>
</dbReference>
<evidence type="ECO:0000256" key="14">
    <source>
        <dbReference type="RuleBase" id="RU000591"/>
    </source>
</evidence>
<evidence type="ECO:0000256" key="4">
    <source>
        <dbReference type="ARBA" id="ARBA00022741"/>
    </source>
</evidence>
<dbReference type="InterPro" id="IPR027543">
    <property type="entry name" value="Lon_bac"/>
</dbReference>
<comment type="function">
    <text evidence="9">ATP-dependent serine protease that mediates the selective degradation of mutant and abnormal proteins as well as certain short-lived regulatory proteins. Required for cellular homeostasis and for survival from DNA damage and developmental changes induced by stress. Degrades polypeptides processively to yield small peptide fragments that are 5 to 10 amino acids long. Binds to DNA in a double-stranded, site-specific manner.</text>
</comment>
<dbReference type="InterPro" id="IPR014721">
    <property type="entry name" value="Ribsml_uS5_D2-typ_fold_subgr"/>
</dbReference>
<reference evidence="17 18" key="1">
    <citation type="submission" date="2016-11" db="EMBL/GenBank/DDBJ databases">
        <authorList>
            <person name="Jaros S."/>
            <person name="Januszkiewicz K."/>
            <person name="Wedrychowicz H."/>
        </authorList>
    </citation>
    <scope>NUCLEOTIDE SEQUENCE [LARGE SCALE GENOMIC DNA]</scope>
    <source>
        <strain evidence="17 18">DSM 9705</strain>
    </source>
</reference>
<protein>
    <recommendedName>
        <fullName evidence="9 10">Lon protease</fullName>
        <ecNumber evidence="9 10">3.4.21.53</ecNumber>
    </recommendedName>
    <alternativeName>
        <fullName evidence="9">ATP-dependent protease La</fullName>
    </alternativeName>
</protein>
<evidence type="ECO:0000256" key="7">
    <source>
        <dbReference type="ARBA" id="ARBA00022840"/>
    </source>
</evidence>
<dbReference type="GO" id="GO:0016887">
    <property type="term" value="F:ATP hydrolysis activity"/>
    <property type="evidence" value="ECO:0007669"/>
    <property type="project" value="UniProtKB-UniRule"/>
</dbReference>
<dbReference type="InterPro" id="IPR054594">
    <property type="entry name" value="Lon_lid"/>
</dbReference>
<dbReference type="OrthoDB" id="9803599at2"/>
<dbReference type="InterPro" id="IPR008269">
    <property type="entry name" value="Lon_proteolytic"/>
</dbReference>
<dbReference type="InterPro" id="IPR027417">
    <property type="entry name" value="P-loop_NTPase"/>
</dbReference>
<dbReference type="Gene3D" id="3.30.230.10">
    <property type="match status" value="1"/>
</dbReference>
<dbReference type="InterPro" id="IPR003593">
    <property type="entry name" value="AAA+_ATPase"/>
</dbReference>
<dbReference type="Gene3D" id="3.40.50.300">
    <property type="entry name" value="P-loop containing nucleotide triphosphate hydrolases"/>
    <property type="match status" value="1"/>
</dbReference>
<dbReference type="InterPro" id="IPR004815">
    <property type="entry name" value="Lon_bac/euk-typ"/>
</dbReference>
<keyword evidence="7 9" id="KW-0067">ATP-binding</keyword>
<dbReference type="EMBL" id="FQXS01000021">
    <property type="protein sequence ID" value="SHI00748.1"/>
    <property type="molecule type" value="Genomic_DNA"/>
</dbReference>
<dbReference type="RefSeq" id="WP_084540703.1">
    <property type="nucleotide sequence ID" value="NZ_FQXS01000021.1"/>
</dbReference>
<name>A0A1M5XMH6_9BACT</name>
<comment type="subcellular location">
    <subcellularLocation>
        <location evidence="1 9 10">Cytoplasm</location>
    </subcellularLocation>
</comment>
<evidence type="ECO:0000256" key="10">
    <source>
        <dbReference type="PIRNR" id="PIRNR001174"/>
    </source>
</evidence>
<dbReference type="SMART" id="SM00464">
    <property type="entry name" value="LON"/>
    <property type="match status" value="1"/>
</dbReference>
<comment type="catalytic activity">
    <reaction evidence="9 10 13">
        <text>Hydrolysis of proteins in presence of ATP.</text>
        <dbReference type="EC" id="3.4.21.53"/>
    </reaction>
</comment>
<dbReference type="GO" id="GO:0006515">
    <property type="term" value="P:protein quality control for misfolded or incompletely synthesized proteins"/>
    <property type="evidence" value="ECO:0007669"/>
    <property type="project" value="UniProtKB-UniRule"/>
</dbReference>
<dbReference type="EC" id="3.4.21.53" evidence="9 10"/>
<dbReference type="Gene3D" id="2.30.130.40">
    <property type="entry name" value="LON domain-like"/>
    <property type="match status" value="1"/>
</dbReference>
<evidence type="ECO:0000313" key="18">
    <source>
        <dbReference type="Proteomes" id="UP000184139"/>
    </source>
</evidence>
<dbReference type="InterPro" id="IPR008268">
    <property type="entry name" value="Peptidase_S16_AS"/>
</dbReference>
<evidence type="ECO:0000256" key="6">
    <source>
        <dbReference type="ARBA" id="ARBA00022825"/>
    </source>
</evidence>
<comment type="subunit">
    <text evidence="9 10">Homohexamer. Organized in a ring with a central cavity.</text>
</comment>
<evidence type="ECO:0000256" key="1">
    <source>
        <dbReference type="ARBA" id="ARBA00004496"/>
    </source>
</evidence>
<evidence type="ECO:0000256" key="13">
    <source>
        <dbReference type="PROSITE-ProRule" id="PRU01122"/>
    </source>
</evidence>
<dbReference type="InterPro" id="IPR027065">
    <property type="entry name" value="Lon_Prtase"/>
</dbReference>
<dbReference type="AlphaFoldDB" id="A0A1M5XMH6"/>
<dbReference type="InterPro" id="IPR020568">
    <property type="entry name" value="Ribosomal_Su5_D2-typ_SF"/>
</dbReference>
<dbReference type="PANTHER" id="PTHR10046">
    <property type="entry name" value="ATP DEPENDENT LON PROTEASE FAMILY MEMBER"/>
    <property type="match status" value="1"/>
</dbReference>
<dbReference type="Proteomes" id="UP000184139">
    <property type="component" value="Unassembled WGS sequence"/>
</dbReference>
<feature type="active site" evidence="9 11">
    <location>
        <position position="740"/>
    </location>
</feature>
<dbReference type="InterPro" id="IPR003111">
    <property type="entry name" value="Lon_prtase_N"/>
</dbReference>
<keyword evidence="8 9" id="KW-0346">Stress response</keyword>
<dbReference type="SUPFAM" id="SSF54211">
    <property type="entry name" value="Ribosomal protein S5 domain 2-like"/>
    <property type="match status" value="1"/>
</dbReference>
<dbReference type="GO" id="GO:0043565">
    <property type="term" value="F:sequence-specific DNA binding"/>
    <property type="evidence" value="ECO:0007669"/>
    <property type="project" value="UniProtKB-UniRule"/>
</dbReference>
<dbReference type="PROSITE" id="PS01046">
    <property type="entry name" value="LON_SER"/>
    <property type="match status" value="1"/>
</dbReference>
<keyword evidence="3 9" id="KW-0645">Protease</keyword>
<keyword evidence="6 9" id="KW-0720">Serine protease</keyword>
<dbReference type="GO" id="GO:0034605">
    <property type="term" value="P:cellular response to heat"/>
    <property type="evidence" value="ECO:0007669"/>
    <property type="project" value="UniProtKB-UniRule"/>
</dbReference>
<evidence type="ECO:0000256" key="12">
    <source>
        <dbReference type="PIRSR" id="PIRSR001174-2"/>
    </source>
</evidence>
<dbReference type="Pfam" id="PF05362">
    <property type="entry name" value="Lon_C"/>
    <property type="match status" value="1"/>
</dbReference>
<sequence length="799" mass="89528">MEFNDSLSIGMDDLSRNDDLQIPDELPMMAVRDVVVFNYMIIPLFVGRPGSVEAVNEALAADKLLMLVTQRDATKDDPSPDDLYSVGMVCMIMRTLKLPDGRLKVLVQAMSKARIKKYLRTEPSYRVSIAVVEDKEPGEITVEIEALMRTVREQTEKIMSLRGILSADLMMIINNIEDPGRLADLIGSNLRLKIPESQSILEEVNPVKRLRLVNTLLSKELEVSTVQAKIQNDAKEEMSKSQREYILREQLHALQKELGDSDERTQEIEELEHKIRKMKMPKSVRKEALKQLSRMEMMHPDSSEATIIRTYIDWILDVPWKKGTKDQLDLIVAKQVLDEDHYGLERVKERILEFLAVRKLNDSTKGPILCFVGPPGVGKTSLGQSIARAMGRKFHRMSLGGMKDEAEIRGHRRTYIGAMPGRIIQGLKSVKSNNPVFMMDEIDKVGADYRGDPSSALLEVLDPEQNIEFTDHYLNMPFDLSRVMFITTANMSDTIPGPLLDRMEVIRLSGYTLEEKLVIANRYLLPRQIKENGIKKQQLKLSSETITRIITHYTSEAGLRNLEREIGKICRKVARKIAEGGKGPYSVSVRNLDSYLGPPKNIPESEMESIDQPGLVTGLAWTEVGGEILHIEVNLMPGKGKLIMTGQLGDVMKESAQAALTYCRSRTEDLGVEEGYFDKTDIHIHVPAGAIPKDGPSAGITIATALYSAISGKKVNKSLAMTGEVTLRGRVLPIGGLKEKALAALRANIFNVIIPHLNSKELVEIPEDIRKKMTFHPVKDMSEVIDLAFSRVGKGKRRS</sequence>
<evidence type="ECO:0000259" key="16">
    <source>
        <dbReference type="PROSITE" id="PS51787"/>
    </source>
</evidence>
<dbReference type="GO" id="GO:0004252">
    <property type="term" value="F:serine-type endopeptidase activity"/>
    <property type="evidence" value="ECO:0007669"/>
    <property type="project" value="UniProtKB-UniRule"/>
</dbReference>
<evidence type="ECO:0000256" key="8">
    <source>
        <dbReference type="ARBA" id="ARBA00023016"/>
    </source>
</evidence>
<keyword evidence="18" id="KW-1185">Reference proteome</keyword>
<dbReference type="SMART" id="SM00382">
    <property type="entry name" value="AAA"/>
    <property type="match status" value="1"/>
</dbReference>
<feature type="binding site" evidence="9 12">
    <location>
        <begin position="373"/>
        <end position="380"/>
    </location>
    <ligand>
        <name>ATP</name>
        <dbReference type="ChEBI" id="CHEBI:30616"/>
    </ligand>
</feature>
<dbReference type="Pfam" id="PF00004">
    <property type="entry name" value="AAA"/>
    <property type="match status" value="1"/>
</dbReference>
<evidence type="ECO:0000256" key="9">
    <source>
        <dbReference type="HAMAP-Rule" id="MF_01973"/>
    </source>
</evidence>
<dbReference type="SUPFAM" id="SSF88697">
    <property type="entry name" value="PUA domain-like"/>
    <property type="match status" value="1"/>
</dbReference>
<comment type="induction">
    <text evidence="9">By heat shock.</text>
</comment>
<accession>A0A1M5XMH6</accession>
<evidence type="ECO:0000313" key="17">
    <source>
        <dbReference type="EMBL" id="SHI00748.1"/>
    </source>
</evidence>
<evidence type="ECO:0000256" key="11">
    <source>
        <dbReference type="PIRSR" id="PIRSR001174-1"/>
    </source>
</evidence>
<dbReference type="PRINTS" id="PR00830">
    <property type="entry name" value="ENDOLAPTASE"/>
</dbReference>
<evidence type="ECO:0000256" key="5">
    <source>
        <dbReference type="ARBA" id="ARBA00022801"/>
    </source>
</evidence>
<gene>
    <name evidence="9" type="primary">lon</name>
    <name evidence="17" type="ORF">SAMN02745124_03176</name>
</gene>
<dbReference type="GO" id="GO:0005737">
    <property type="term" value="C:cytoplasm"/>
    <property type="evidence" value="ECO:0007669"/>
    <property type="project" value="UniProtKB-SubCell"/>
</dbReference>
<dbReference type="HAMAP" id="MF_01973">
    <property type="entry name" value="lon_bact"/>
    <property type="match status" value="1"/>
</dbReference>
<dbReference type="NCBIfam" id="TIGR00763">
    <property type="entry name" value="lon"/>
    <property type="match status" value="1"/>
</dbReference>
<dbReference type="InterPro" id="IPR003959">
    <property type="entry name" value="ATPase_AAA_core"/>
</dbReference>
<dbReference type="GO" id="GO:0004176">
    <property type="term" value="F:ATP-dependent peptidase activity"/>
    <property type="evidence" value="ECO:0007669"/>
    <property type="project" value="UniProtKB-UniRule"/>
</dbReference>
<dbReference type="Gene3D" id="1.20.5.5270">
    <property type="match status" value="1"/>
</dbReference>
<dbReference type="Pfam" id="PF02190">
    <property type="entry name" value="LON_substr_bdg"/>
    <property type="match status" value="1"/>
</dbReference>
<feature type="domain" description="Lon proteolytic" evidence="15">
    <location>
        <begin position="610"/>
        <end position="791"/>
    </location>
</feature>
<dbReference type="PROSITE" id="PS51787">
    <property type="entry name" value="LON_N"/>
    <property type="match status" value="1"/>
</dbReference>
<proteinExistence type="evidence at transcript level"/>
<evidence type="ECO:0000256" key="2">
    <source>
        <dbReference type="ARBA" id="ARBA00022490"/>
    </source>
</evidence>
<dbReference type="FunFam" id="3.40.50.300:FF:000382">
    <property type="entry name" value="Lon protease homolog 2, peroxisomal"/>
    <property type="match status" value="1"/>
</dbReference>
<dbReference type="PROSITE" id="PS51786">
    <property type="entry name" value="LON_PROTEOLYTIC"/>
    <property type="match status" value="1"/>
</dbReference>
<keyword evidence="5 9" id="KW-0378">Hydrolase</keyword>
<dbReference type="InterPro" id="IPR015947">
    <property type="entry name" value="PUA-like_sf"/>
</dbReference>